<dbReference type="EMBL" id="AMWN01000001">
    <property type="protein sequence ID" value="EXJ95922.1"/>
    <property type="molecule type" value="Genomic_DNA"/>
</dbReference>
<dbReference type="HOGENOM" id="CLU_2418950_0_0_1"/>
<evidence type="ECO:0000313" key="1">
    <source>
        <dbReference type="EMBL" id="EXJ95922.1"/>
    </source>
</evidence>
<comment type="caution">
    <text evidence="1">The sequence shown here is derived from an EMBL/GenBank/DDBJ whole genome shotgun (WGS) entry which is preliminary data.</text>
</comment>
<proteinExistence type="predicted"/>
<dbReference type="Proteomes" id="UP000019484">
    <property type="component" value="Unassembled WGS sequence"/>
</dbReference>
<accession>W9YSR8</accession>
<organism evidence="1 2">
    <name type="scientific">Capronia coronata CBS 617.96</name>
    <dbReference type="NCBI Taxonomy" id="1182541"/>
    <lineage>
        <taxon>Eukaryota</taxon>
        <taxon>Fungi</taxon>
        <taxon>Dikarya</taxon>
        <taxon>Ascomycota</taxon>
        <taxon>Pezizomycotina</taxon>
        <taxon>Eurotiomycetes</taxon>
        <taxon>Chaetothyriomycetidae</taxon>
        <taxon>Chaetothyriales</taxon>
        <taxon>Herpotrichiellaceae</taxon>
        <taxon>Capronia</taxon>
    </lineage>
</organism>
<dbReference type="STRING" id="1182541.W9YSR8"/>
<gene>
    <name evidence="1" type="ORF">A1O1_01047</name>
</gene>
<protein>
    <submittedName>
        <fullName evidence="1">Uncharacterized protein</fullName>
    </submittedName>
</protein>
<dbReference type="GeneID" id="19155950"/>
<feature type="non-terminal residue" evidence="1">
    <location>
        <position position="92"/>
    </location>
</feature>
<evidence type="ECO:0000313" key="2">
    <source>
        <dbReference type="Proteomes" id="UP000019484"/>
    </source>
</evidence>
<dbReference type="OrthoDB" id="1933717at2759"/>
<keyword evidence="2" id="KW-1185">Reference proteome</keyword>
<reference evidence="1 2" key="1">
    <citation type="submission" date="2013-03" db="EMBL/GenBank/DDBJ databases">
        <title>The Genome Sequence of Capronia coronata CBS 617.96.</title>
        <authorList>
            <consortium name="The Broad Institute Genomics Platform"/>
            <person name="Cuomo C."/>
            <person name="de Hoog S."/>
            <person name="Gorbushina A."/>
            <person name="Walker B."/>
            <person name="Young S.K."/>
            <person name="Zeng Q."/>
            <person name="Gargeya S."/>
            <person name="Fitzgerald M."/>
            <person name="Haas B."/>
            <person name="Abouelleil A."/>
            <person name="Allen A.W."/>
            <person name="Alvarado L."/>
            <person name="Arachchi H.M."/>
            <person name="Berlin A.M."/>
            <person name="Chapman S.B."/>
            <person name="Gainer-Dewar J."/>
            <person name="Goldberg J."/>
            <person name="Griggs A."/>
            <person name="Gujja S."/>
            <person name="Hansen M."/>
            <person name="Howarth C."/>
            <person name="Imamovic A."/>
            <person name="Ireland A."/>
            <person name="Larimer J."/>
            <person name="McCowan C."/>
            <person name="Murphy C."/>
            <person name="Pearson M."/>
            <person name="Poon T.W."/>
            <person name="Priest M."/>
            <person name="Roberts A."/>
            <person name="Saif S."/>
            <person name="Shea T."/>
            <person name="Sisk P."/>
            <person name="Sykes S."/>
            <person name="Wortman J."/>
            <person name="Nusbaum C."/>
            <person name="Birren B."/>
        </authorList>
    </citation>
    <scope>NUCLEOTIDE SEQUENCE [LARGE SCALE GENOMIC DNA]</scope>
    <source>
        <strain evidence="1 2">CBS 617.96</strain>
    </source>
</reference>
<name>W9YSR8_9EURO</name>
<dbReference type="AlphaFoldDB" id="W9YSR8"/>
<dbReference type="RefSeq" id="XP_007720151.1">
    <property type="nucleotide sequence ID" value="XM_007721961.1"/>
</dbReference>
<sequence length="92" mass="10540">MGAAEPRPELLERYPQLSRHGTDFKDLFKYPPELCGATCVYLATGKAKEMRGMYFDCREDIELVCAVGHDDLQKDFLYALKVDFVDGYKIEP</sequence>